<proteinExistence type="predicted"/>
<dbReference type="EMBL" id="JAOQNS010000006">
    <property type="protein sequence ID" value="MCW2308198.1"/>
    <property type="molecule type" value="Genomic_DNA"/>
</dbReference>
<protein>
    <submittedName>
        <fullName evidence="2">Uncharacterized protein (DUF983 family)</fullName>
    </submittedName>
</protein>
<evidence type="ECO:0000256" key="1">
    <source>
        <dbReference type="SAM" id="Phobius"/>
    </source>
</evidence>
<feature type="transmembrane region" description="Helical" evidence="1">
    <location>
        <begin position="56"/>
        <end position="76"/>
    </location>
</feature>
<dbReference type="Proteomes" id="UP001209755">
    <property type="component" value="Unassembled WGS sequence"/>
</dbReference>
<evidence type="ECO:0000313" key="3">
    <source>
        <dbReference type="Proteomes" id="UP001209755"/>
    </source>
</evidence>
<gene>
    <name evidence="2" type="ORF">M2319_002537</name>
</gene>
<keyword evidence="3" id="KW-1185">Reference proteome</keyword>
<evidence type="ECO:0000313" key="2">
    <source>
        <dbReference type="EMBL" id="MCW2308198.1"/>
    </source>
</evidence>
<dbReference type="InterPro" id="IPR009325">
    <property type="entry name" value="DUF983"/>
</dbReference>
<keyword evidence="1" id="KW-0472">Membrane</keyword>
<feature type="transmembrane region" description="Helical" evidence="1">
    <location>
        <begin position="82"/>
        <end position="101"/>
    </location>
</feature>
<reference evidence="3" key="1">
    <citation type="submission" date="2023-07" db="EMBL/GenBank/DDBJ databases">
        <title>Genome sequencing of Purple Non-Sulfur Bacteria from various extreme environments.</title>
        <authorList>
            <person name="Mayer M."/>
        </authorList>
    </citation>
    <scope>NUCLEOTIDE SEQUENCE [LARGE SCALE GENOMIC DNA]</scope>
    <source>
        <strain evidence="3">DSM 17935</strain>
    </source>
</reference>
<dbReference type="Pfam" id="PF06170">
    <property type="entry name" value="DUF983"/>
    <property type="match status" value="1"/>
</dbReference>
<accession>A0ABT3HCS2</accession>
<name>A0ABT3HCS2_9HYPH</name>
<keyword evidence="1" id="KW-1133">Transmembrane helix</keyword>
<organism evidence="2 3">
    <name type="scientific">Rhodobium gokarnense</name>
    <dbReference type="NCBI Taxonomy" id="364296"/>
    <lineage>
        <taxon>Bacteria</taxon>
        <taxon>Pseudomonadati</taxon>
        <taxon>Pseudomonadota</taxon>
        <taxon>Alphaproteobacteria</taxon>
        <taxon>Hyphomicrobiales</taxon>
        <taxon>Rhodobiaceae</taxon>
        <taxon>Rhodobium</taxon>
    </lineage>
</organism>
<sequence>MSDETYPAQPPVATGLRGRCPRCASASMFDGFLEIHESCPSCGLSYDFVDSADAPAVFASFIVGFIVVGLALAVEVAYRPPIWLHMVLWLPLTVILGLGCLRPLKGIFIALQYHHKARQGELG</sequence>
<keyword evidence="1" id="KW-0812">Transmembrane</keyword>
<dbReference type="RefSeq" id="WP_264601815.1">
    <property type="nucleotide sequence ID" value="NZ_JAOQNS010000006.1"/>
</dbReference>
<comment type="caution">
    <text evidence="2">The sequence shown here is derived from an EMBL/GenBank/DDBJ whole genome shotgun (WGS) entry which is preliminary data.</text>
</comment>